<name>A0A6J6T762_9ZZZZ</name>
<dbReference type="EMBL" id="CAESGF010000031">
    <property type="protein sequence ID" value="CAB4365439.1"/>
    <property type="molecule type" value="Genomic_DNA"/>
</dbReference>
<proteinExistence type="predicted"/>
<dbReference type="EMBL" id="CAFBOL010000154">
    <property type="protein sequence ID" value="CAB5019122.1"/>
    <property type="molecule type" value="Genomic_DNA"/>
</dbReference>
<dbReference type="GO" id="GO:0006310">
    <property type="term" value="P:DNA recombination"/>
    <property type="evidence" value="ECO:0007669"/>
    <property type="project" value="UniProtKB-KW"/>
</dbReference>
<dbReference type="EMBL" id="CAFBMT010000025">
    <property type="protein sequence ID" value="CAB4952234.1"/>
    <property type="molecule type" value="Genomic_DNA"/>
</dbReference>
<keyword evidence="1" id="KW-0233">DNA recombination</keyword>
<dbReference type="SUPFAM" id="SSF56349">
    <property type="entry name" value="DNA breaking-rejoining enzymes"/>
    <property type="match status" value="1"/>
</dbReference>
<organism evidence="3">
    <name type="scientific">freshwater metagenome</name>
    <dbReference type="NCBI Taxonomy" id="449393"/>
    <lineage>
        <taxon>unclassified sequences</taxon>
        <taxon>metagenomes</taxon>
        <taxon>ecological metagenomes</taxon>
    </lineage>
</organism>
<dbReference type="InterPro" id="IPR011010">
    <property type="entry name" value="DNA_brk_join_enz"/>
</dbReference>
<gene>
    <name evidence="3" type="ORF">UFOPK2656_03015</name>
    <name evidence="4" type="ORF">UFOPK3267_03322</name>
    <name evidence="5" type="ORF">UFOPK3651_02932</name>
    <name evidence="6" type="ORF">UFOPK3931_03247</name>
    <name evidence="2" type="ORF">UFOPK4189_03183</name>
</gene>
<dbReference type="EMBL" id="CAFBIY010000339">
    <property type="protein sequence ID" value="CAB4853784.1"/>
    <property type="molecule type" value="Genomic_DNA"/>
</dbReference>
<evidence type="ECO:0000313" key="4">
    <source>
        <dbReference type="EMBL" id="CAB4853784.1"/>
    </source>
</evidence>
<reference evidence="3" key="1">
    <citation type="submission" date="2020-05" db="EMBL/GenBank/DDBJ databases">
        <authorList>
            <person name="Chiriac C."/>
            <person name="Salcher M."/>
            <person name="Ghai R."/>
            <person name="Kavagutti S V."/>
        </authorList>
    </citation>
    <scope>NUCLEOTIDE SEQUENCE</scope>
</reference>
<dbReference type="EMBL" id="CAEZYF010000028">
    <property type="protein sequence ID" value="CAB4742745.1"/>
    <property type="molecule type" value="Genomic_DNA"/>
</dbReference>
<protein>
    <submittedName>
        <fullName evidence="3">Unannotated protein</fullName>
    </submittedName>
</protein>
<evidence type="ECO:0000313" key="6">
    <source>
        <dbReference type="EMBL" id="CAB5019122.1"/>
    </source>
</evidence>
<evidence type="ECO:0000313" key="5">
    <source>
        <dbReference type="EMBL" id="CAB4952234.1"/>
    </source>
</evidence>
<evidence type="ECO:0000313" key="2">
    <source>
        <dbReference type="EMBL" id="CAB4365439.1"/>
    </source>
</evidence>
<sequence length="289" mass="30923">MSVDSPLTIADARELVNAALAQDSTLMPDTRKVRGTEIERFWRHLGHNGVRLIAAATPEITEEFTQGAARSGTSWAVPAGSTQKNRRAAVRYAFEVLRGVGFLVGDPTLDLDVAGALARRAKPLTDTIIRRLQAAAPHELVASRRAVVLALAEAGATNTEITRVAAADFDLAAGTVSLPGGTRIDPRTNKLTKWGQQVLGDITADCADRSVALVLISAKSAASTVSNTLGDLSKVAAIRPRVTVDDIRAWRARRLFEHSKSIEDVARFLGTRSLDIAAGVVGYHWRTSA</sequence>
<dbReference type="AlphaFoldDB" id="A0A6J6T762"/>
<dbReference type="GO" id="GO:0003677">
    <property type="term" value="F:DNA binding"/>
    <property type="evidence" value="ECO:0007669"/>
    <property type="project" value="InterPro"/>
</dbReference>
<dbReference type="Gene3D" id="1.10.443.10">
    <property type="entry name" value="Intergrase catalytic core"/>
    <property type="match status" value="1"/>
</dbReference>
<evidence type="ECO:0000256" key="1">
    <source>
        <dbReference type="ARBA" id="ARBA00023172"/>
    </source>
</evidence>
<accession>A0A6J6T762</accession>
<dbReference type="InterPro" id="IPR013762">
    <property type="entry name" value="Integrase-like_cat_sf"/>
</dbReference>
<evidence type="ECO:0000313" key="3">
    <source>
        <dbReference type="EMBL" id="CAB4742745.1"/>
    </source>
</evidence>
<dbReference type="GO" id="GO:0015074">
    <property type="term" value="P:DNA integration"/>
    <property type="evidence" value="ECO:0007669"/>
    <property type="project" value="InterPro"/>
</dbReference>